<gene>
    <name evidence="2" type="ORF">PENSUB_8494</name>
</gene>
<keyword evidence="1" id="KW-1133">Transmembrane helix</keyword>
<proteinExistence type="predicted"/>
<reference evidence="2 3" key="1">
    <citation type="submission" date="2016-10" db="EMBL/GenBank/DDBJ databases">
        <title>Genome sequence of the ascomycete fungus Penicillium subrubescens.</title>
        <authorList>
            <person name="De Vries R.P."/>
            <person name="Peng M."/>
            <person name="Dilokpimol A."/>
            <person name="Hilden K."/>
            <person name="Makela M.R."/>
            <person name="Grigoriev I."/>
            <person name="Riley R."/>
            <person name="Granchi Z."/>
        </authorList>
    </citation>
    <scope>NUCLEOTIDE SEQUENCE [LARGE SCALE GENOMIC DNA]</scope>
    <source>
        <strain evidence="2 3">CBS 132785</strain>
    </source>
</reference>
<keyword evidence="1" id="KW-0812">Transmembrane</keyword>
<dbReference type="STRING" id="1316194.A0A1Q5TFV4"/>
<evidence type="ECO:0000313" key="3">
    <source>
        <dbReference type="Proteomes" id="UP000186955"/>
    </source>
</evidence>
<sequence length="414" mass="46700">MGRSRNLDDVEANHDEEEELCTWRDWAVVLSWSLLGYLCVILTVIGYYNPSLLPFDPTSLLFNKDISPFYAFSHGSERFPKPHGFKIVALVPFNYHERTAILDCYLQQNLVHNHGFLDQVVFIPQTQDAVSLQWLKSLVQQTPEYAISLSGHDMDWKFTHDDVMYIRIDGDVVFMEDHTIPTIVKTKLDNPGAMMVSANVVNEGALSSLHSHPGVALPYLPEIHHVEQPSRSKSQLRSDWRASSLPRWEGPASFRVQKGFQPPFQGHRWLLPAGAGADRDPIASSVYTETGPTLQDWTVSAQQHYSFLDHLESNTLSRYKFPMWVNPTEPASSSFGCFWGKDAEALGEIFGHKISEELSKSWIAADGSRPNVTIDGKGLVSHYSAKLGADGLDATDLLERYRAYAQEKVCRQTM</sequence>
<evidence type="ECO:0000256" key="1">
    <source>
        <dbReference type="SAM" id="Phobius"/>
    </source>
</evidence>
<feature type="transmembrane region" description="Helical" evidence="1">
    <location>
        <begin position="26"/>
        <end position="48"/>
    </location>
</feature>
<evidence type="ECO:0000313" key="2">
    <source>
        <dbReference type="EMBL" id="OKO99108.1"/>
    </source>
</evidence>
<comment type="caution">
    <text evidence="2">The sequence shown here is derived from an EMBL/GenBank/DDBJ whole genome shotgun (WGS) entry which is preliminary data.</text>
</comment>
<accession>A0A1Q5TFV4</accession>
<dbReference type="Proteomes" id="UP000186955">
    <property type="component" value="Unassembled WGS sequence"/>
</dbReference>
<dbReference type="OrthoDB" id="5593235at2759"/>
<keyword evidence="1" id="KW-0472">Membrane</keyword>
<protein>
    <submittedName>
        <fullName evidence="2">Uncharacterized protein</fullName>
    </submittedName>
</protein>
<keyword evidence="3" id="KW-1185">Reference proteome</keyword>
<organism evidence="2 3">
    <name type="scientific">Penicillium subrubescens</name>
    <dbReference type="NCBI Taxonomy" id="1316194"/>
    <lineage>
        <taxon>Eukaryota</taxon>
        <taxon>Fungi</taxon>
        <taxon>Dikarya</taxon>
        <taxon>Ascomycota</taxon>
        <taxon>Pezizomycotina</taxon>
        <taxon>Eurotiomycetes</taxon>
        <taxon>Eurotiomycetidae</taxon>
        <taxon>Eurotiales</taxon>
        <taxon>Aspergillaceae</taxon>
        <taxon>Penicillium</taxon>
    </lineage>
</organism>
<name>A0A1Q5TFV4_9EURO</name>
<dbReference type="AlphaFoldDB" id="A0A1Q5TFV4"/>
<dbReference type="EMBL" id="MNBE01000664">
    <property type="protein sequence ID" value="OKO99108.1"/>
    <property type="molecule type" value="Genomic_DNA"/>
</dbReference>